<keyword evidence="1" id="KW-0067">ATP-binding</keyword>
<dbReference type="Proteomes" id="UP000708208">
    <property type="component" value="Unassembled WGS sequence"/>
</dbReference>
<accession>A0A8J2L2Z7</accession>
<feature type="domain" description="PIPK" evidence="3">
    <location>
        <begin position="1"/>
        <end position="117"/>
    </location>
</feature>
<dbReference type="InterPro" id="IPR023610">
    <property type="entry name" value="PInositol-4/5-P-5/4-kinase"/>
</dbReference>
<comment type="caution">
    <text evidence="4">The sequence shown here is derived from an EMBL/GenBank/DDBJ whole genome shotgun (WGS) entry which is preliminary data.</text>
</comment>
<feature type="compositionally biased region" description="Acidic residues" evidence="2">
    <location>
        <begin position="1"/>
        <end position="13"/>
    </location>
</feature>
<dbReference type="PANTHER" id="PTHR23086">
    <property type="entry name" value="PHOSPHATIDYLINOSITOL-4-PHOSPHATE 5-KINASE"/>
    <property type="match status" value="1"/>
</dbReference>
<proteinExistence type="predicted"/>
<dbReference type="Pfam" id="PF01504">
    <property type="entry name" value="PIP5K"/>
    <property type="match status" value="1"/>
</dbReference>
<sequence length="118" mass="13007">DENGVEEEEDSDDPNVQGQGGVPTPPDSPSPGIHGDFEFDGRIIPDIDIYAIPSYPNAPRREIYFLAVIDVLTHYGVKKQAAKAAKTVKYGSNVEGISTCEPDQYAKRFLEFIHKAIE</sequence>
<dbReference type="GO" id="GO:0016309">
    <property type="term" value="F:1-phosphatidylinositol-5-phosphate 4-kinase activity"/>
    <property type="evidence" value="ECO:0007669"/>
    <property type="project" value="TreeGrafter"/>
</dbReference>
<dbReference type="InterPro" id="IPR002498">
    <property type="entry name" value="PInositol-4-P-4/5-kinase_core"/>
</dbReference>
<dbReference type="OrthoDB" id="20783at2759"/>
<evidence type="ECO:0000259" key="3">
    <source>
        <dbReference type="PROSITE" id="PS51455"/>
    </source>
</evidence>
<evidence type="ECO:0000313" key="4">
    <source>
        <dbReference type="EMBL" id="CAG7826666.1"/>
    </source>
</evidence>
<protein>
    <recommendedName>
        <fullName evidence="3">PIPK domain-containing protein</fullName>
    </recommendedName>
</protein>
<feature type="region of interest" description="Disordered" evidence="2">
    <location>
        <begin position="1"/>
        <end position="37"/>
    </location>
</feature>
<dbReference type="AlphaFoldDB" id="A0A8J2L2Z7"/>
<keyword evidence="1" id="KW-0547">Nucleotide-binding</keyword>
<dbReference type="PROSITE" id="PS51455">
    <property type="entry name" value="PIPK"/>
    <property type="match status" value="1"/>
</dbReference>
<evidence type="ECO:0000256" key="2">
    <source>
        <dbReference type="SAM" id="MobiDB-lite"/>
    </source>
</evidence>
<feature type="non-terminal residue" evidence="4">
    <location>
        <position position="118"/>
    </location>
</feature>
<keyword evidence="1" id="KW-0808">Transferase</keyword>
<keyword evidence="1" id="KW-0418">Kinase</keyword>
<evidence type="ECO:0000256" key="1">
    <source>
        <dbReference type="PROSITE-ProRule" id="PRU00781"/>
    </source>
</evidence>
<organism evidence="4 5">
    <name type="scientific">Allacma fusca</name>
    <dbReference type="NCBI Taxonomy" id="39272"/>
    <lineage>
        <taxon>Eukaryota</taxon>
        <taxon>Metazoa</taxon>
        <taxon>Ecdysozoa</taxon>
        <taxon>Arthropoda</taxon>
        <taxon>Hexapoda</taxon>
        <taxon>Collembola</taxon>
        <taxon>Symphypleona</taxon>
        <taxon>Sminthuridae</taxon>
        <taxon>Allacma</taxon>
    </lineage>
</organism>
<dbReference type="PANTHER" id="PTHR23086:SF8">
    <property type="entry name" value="PHOSPHATIDYLINOSITOL 5-PHOSPHATE 4-KINASE, ISOFORM A"/>
    <property type="match status" value="1"/>
</dbReference>
<evidence type="ECO:0000313" key="5">
    <source>
        <dbReference type="Proteomes" id="UP000708208"/>
    </source>
</evidence>
<name>A0A8J2L2Z7_9HEXA</name>
<dbReference type="EMBL" id="CAJVCH010540678">
    <property type="protein sequence ID" value="CAG7826666.1"/>
    <property type="molecule type" value="Genomic_DNA"/>
</dbReference>
<dbReference type="GO" id="GO:0005524">
    <property type="term" value="F:ATP binding"/>
    <property type="evidence" value="ECO:0007669"/>
    <property type="project" value="UniProtKB-UniRule"/>
</dbReference>
<gene>
    <name evidence="4" type="ORF">AFUS01_LOCUS36710</name>
</gene>
<reference evidence="4" key="1">
    <citation type="submission" date="2021-06" db="EMBL/GenBank/DDBJ databases">
        <authorList>
            <person name="Hodson N. C."/>
            <person name="Mongue J. A."/>
            <person name="Jaron S. K."/>
        </authorList>
    </citation>
    <scope>NUCLEOTIDE SEQUENCE</scope>
</reference>
<dbReference type="GO" id="GO:0046854">
    <property type="term" value="P:phosphatidylinositol phosphate biosynthetic process"/>
    <property type="evidence" value="ECO:0007669"/>
    <property type="project" value="TreeGrafter"/>
</dbReference>
<dbReference type="GO" id="GO:0016308">
    <property type="term" value="F:1-phosphatidylinositol-4-phosphate 5-kinase activity"/>
    <property type="evidence" value="ECO:0007669"/>
    <property type="project" value="TreeGrafter"/>
</dbReference>
<keyword evidence="5" id="KW-1185">Reference proteome</keyword>
<dbReference type="GO" id="GO:0005886">
    <property type="term" value="C:plasma membrane"/>
    <property type="evidence" value="ECO:0007669"/>
    <property type="project" value="TreeGrafter"/>
</dbReference>